<evidence type="ECO:0000313" key="3">
    <source>
        <dbReference type="Proteomes" id="UP000324611"/>
    </source>
</evidence>
<organism evidence="2 3">
    <name type="scientific">Chitinophaga agrisoli</name>
    <dbReference type="NCBI Taxonomy" id="2607653"/>
    <lineage>
        <taxon>Bacteria</taxon>
        <taxon>Pseudomonadati</taxon>
        <taxon>Bacteroidota</taxon>
        <taxon>Chitinophagia</taxon>
        <taxon>Chitinophagales</taxon>
        <taxon>Chitinophagaceae</taxon>
        <taxon>Chitinophaga</taxon>
    </lineage>
</organism>
<dbReference type="PANTHER" id="PTHR34720:SF9">
    <property type="entry name" value="BLR4714 PROTEIN"/>
    <property type="match status" value="1"/>
</dbReference>
<reference evidence="2 3" key="2">
    <citation type="submission" date="2019-09" db="EMBL/GenBank/DDBJ databases">
        <authorList>
            <person name="Jin C."/>
        </authorList>
    </citation>
    <scope>NUCLEOTIDE SEQUENCE [LARGE SCALE GENOMIC DNA]</scope>
    <source>
        <strain evidence="2 3">BN140078</strain>
    </source>
</reference>
<dbReference type="Gene3D" id="2.60.40.2810">
    <property type="match status" value="13"/>
</dbReference>
<protein>
    <submittedName>
        <fullName evidence="2">Tandem-95 repeat protein</fullName>
    </submittedName>
</protein>
<dbReference type="NCBIfam" id="NF012211">
    <property type="entry name" value="tand_rpt_95"/>
    <property type="match status" value="16"/>
</dbReference>
<dbReference type="Pfam" id="PF13585">
    <property type="entry name" value="CHU_C"/>
    <property type="match status" value="1"/>
</dbReference>
<feature type="non-terminal residue" evidence="2">
    <location>
        <position position="1"/>
    </location>
</feature>
<feature type="compositionally biased region" description="Low complexity" evidence="1">
    <location>
        <begin position="1664"/>
        <end position="1684"/>
    </location>
</feature>
<name>A0A5B2VQA7_9BACT</name>
<dbReference type="Proteomes" id="UP000324611">
    <property type="component" value="Unassembled WGS sequence"/>
</dbReference>
<evidence type="ECO:0000256" key="1">
    <source>
        <dbReference type="SAM" id="MobiDB-lite"/>
    </source>
</evidence>
<evidence type="ECO:0000313" key="2">
    <source>
        <dbReference type="EMBL" id="KAA2240890.1"/>
    </source>
</evidence>
<sequence length="1943" mass="200466">TASLVFNLSAVNDAPIAVRDSVGVTEDVAATGNVLTNDSDPEGDGLTASLVTAPVNGTVVLNSDGSFTYTPNGNYNGLDSLSYQVCDNGTPSLCDTASLVFNVSAVNDAPIAVRDSVGVTEDVAATGNVLTNDSDPEGDGLTASLVTAPVNGTVVLNSDDSFTYTPNGNYNGLDSLSYQVCDNGTPSLCDTASLVFNVSAVNDAPIAVRDSITVTEDIPATGNVLANDSDPEGDGLTASLVTAPVNGTVVLNSDGSFTYTPNANFNDLDSLIYQVCDNGTPSLCDTATLIFNVLAANDTPIAVRDSITVTEDVAATGNVLTNDSDPEGDGLTASLVTAPVNGTVVLNSDGSFTYTPNANFNGLDSLIYQVCDNGTPSLCDTATLIFNVLAANDAPIAVRDSITVTEDVPATGNVLTNDSDLEGDGLTASLVTAPVNGTVVLNSDGSFTYTPNANFNGLDSLIYQVCDNGIPSLCDTATLIFNVLAANDAPIAVRDSITVTEDIPATGNVLANDSDPEGDGLTASLVTAPVNGTVVLNSDGSFTYTPNANFNGLDSLIYQVCDNGTPSLCDTATLIFNVLAANDAPIAVRDSITVTEDIPATGNVLTNDSDPEGDGLTASLVTAPVNGTVVLNSDGSFTYTPNANFNGLDSLIYQVCDNGTPSLCDTATLIFNVLAANDAPIAVRDSITVTEDVPATGNVLTNDSDPEGDGLTASLVTAPVNGTVVLNSDDSFTYTPNANFNGLDSLIYQVCDNGTPSLCDTATLIFNVLAANDAPIAVRDSITVTEDVLATGNVLTNDSDPDGDGLTASLVTAPVNGMVVLNADGSFTYTPNANFNGLDSLIYQVCDNGTPSLCDTATLIFNISAANDAPIAVRDSITVTEDVPATGNVLTNDSDPEGDGLTASLVTAPVNGTVVLNADGSFTYTPNVNFNGLDSLIYQVCDNGTPSLCDTATLIFNVLAANDAPIAVRDSITVTEDIPATGNVLTNDSDPEGDGLTASLVTAPVNGTVVLNADGSFTYTPNANFNGLDSLIYQVCDNGTPSLCDTATLIFNVLAANDAPIAVRDSITVTEDVAATGNVLTNDSDPEGDNLTASLVTAPVNGTVVLNADGSFTYTPNANFSGLDSLVYQVCDNGTPSLCDTATLIFNVSVANDAPIAVRDSLNVTEDIPATGNVLTNDSDPEGDNLTASLVTAPVNGTVILNADGSFTYTPNANFSGLDSLIYRVCDNGTPSLCDTATVIFNVSAANDAPIAIRDSLNVTENTPATGNVLTNDSDPDGNNLTASLVTAPVNGTVVLNADGSFTYTPNYNYSGTDSLIYQVCDNGTPSLCDTATLIFNISAVNIAPIAVRDTINITENTAATGNVLTNDNDPDGDDLTTSLVTTAVNGTVVLNANGSFTYTPNTNYSGVDSFIYRICDNGIPSLCDTATVIINISAVNEPPIAVNDSFSIRTQQQLIGNVLTNDTDPQGGNLTASLISGVTHGTLQLNANGSFTYTSTGSFTGIDSFIYRVCSAGPAPVCDTATVYITVTPPPANSAIGAALTVNTPALQPDGSYRVTFTLRIGNYGNTLLGELQALYNLRNAFPLPVGFRLVNVSANGTLLINPAYNGTTETNLLLPLSTLDVDSSGLVTIVLDLTSNGSFGPFQSSVTVSAVDSAGTVVTDITDNGTNPDPNDNDVPNEPGENTPTPLALPVQALVGLAKAAGTPTLLINGDYQVTYTFVVRNMGNVAVNNVQVNDDLSAVFTPPLTYRLEGNVRTTGGLQANSQYNGVNNTALLADGSTVAAGASDTIQLTVVITPNKQFGTYNNSASLTAIGAVTGNGLTDLSVNGLDVDPDGDGNPDENTPTPVVLAPTRIRIPEGFSPNGDGKNDKFVIGNVGTDKISLEIYNRWGNVVFRDDNYKNTWDGKCNQGTHFGEEVPDGTYYYIIILNGTERFVNYITIMR</sequence>
<dbReference type="InterPro" id="IPR026341">
    <property type="entry name" value="T9SS_type_B"/>
</dbReference>
<feature type="region of interest" description="Disordered" evidence="1">
    <location>
        <begin position="1661"/>
        <end position="1686"/>
    </location>
</feature>
<keyword evidence="3" id="KW-1185">Reference proteome</keyword>
<accession>A0A5B2VQA7</accession>
<comment type="caution">
    <text evidence="2">The sequence shown here is derived from an EMBL/GenBank/DDBJ whole genome shotgun (WGS) entry which is preliminary data.</text>
</comment>
<gene>
    <name evidence="2" type="ORF">F0L74_32705</name>
</gene>
<dbReference type="Pfam" id="PF17963">
    <property type="entry name" value="Big_9"/>
    <property type="match status" value="16"/>
</dbReference>
<proteinExistence type="predicted"/>
<dbReference type="PANTHER" id="PTHR34720">
    <property type="entry name" value="MICROCYSTIN DEPENDENT PROTEIN"/>
    <property type="match status" value="1"/>
</dbReference>
<dbReference type="EMBL" id="VUOC01000004">
    <property type="protein sequence ID" value="KAA2240890.1"/>
    <property type="molecule type" value="Genomic_DNA"/>
</dbReference>
<reference evidence="2 3" key="1">
    <citation type="submission" date="2019-09" db="EMBL/GenBank/DDBJ databases">
        <title>Chitinophaga ginsengihumi sp. nov., isolated from soil of ginseng rhizosphere.</title>
        <authorList>
            <person name="Lee J."/>
        </authorList>
    </citation>
    <scope>NUCLEOTIDE SEQUENCE [LARGE SCALE GENOMIC DNA]</scope>
    <source>
        <strain evidence="2 3">BN140078</strain>
    </source>
</reference>
<dbReference type="Gene3D" id="2.60.40.3440">
    <property type="match status" value="3"/>
</dbReference>
<dbReference type="NCBIfam" id="TIGR04131">
    <property type="entry name" value="Bac_Flav_CTERM"/>
    <property type="match status" value="1"/>
</dbReference>